<comment type="caution">
    <text evidence="2">The sequence shown here is derived from an EMBL/GenBank/DDBJ whole genome shotgun (WGS) entry which is preliminary data.</text>
</comment>
<dbReference type="GO" id="GO:0004519">
    <property type="term" value="F:endonuclease activity"/>
    <property type="evidence" value="ECO:0007669"/>
    <property type="project" value="UniProtKB-KW"/>
</dbReference>
<evidence type="ECO:0000313" key="2">
    <source>
        <dbReference type="EMBL" id="KAK1891018.1"/>
    </source>
</evidence>
<keyword evidence="1" id="KW-0175">Coiled coil</keyword>
<gene>
    <name evidence="2" type="ORF">KUDE01_009848</name>
</gene>
<dbReference type="AlphaFoldDB" id="A0AAD9F341"/>
<keyword evidence="3" id="KW-1185">Reference proteome</keyword>
<keyword evidence="2" id="KW-0378">Hydrolase</keyword>
<protein>
    <submittedName>
        <fullName evidence="2">CRISPR-associated endonuclease Cas1 2</fullName>
    </submittedName>
</protein>
<dbReference type="EMBL" id="JASDAP010000015">
    <property type="protein sequence ID" value="KAK1891018.1"/>
    <property type="molecule type" value="Genomic_DNA"/>
</dbReference>
<reference evidence="2" key="1">
    <citation type="submission" date="2023-04" db="EMBL/GenBank/DDBJ databases">
        <title>Chromosome-level genome of Chaenocephalus aceratus.</title>
        <authorList>
            <person name="Park H."/>
        </authorList>
    </citation>
    <scope>NUCLEOTIDE SEQUENCE</scope>
    <source>
        <strain evidence="2">DE</strain>
        <tissue evidence="2">Muscle</tissue>
    </source>
</reference>
<feature type="coiled-coil region" evidence="1">
    <location>
        <begin position="41"/>
        <end position="68"/>
    </location>
</feature>
<proteinExistence type="predicted"/>
<keyword evidence="2" id="KW-0255">Endonuclease</keyword>
<keyword evidence="2" id="KW-0540">Nuclease</keyword>
<accession>A0AAD9F341</accession>
<sequence>MASVEMGETVMGKAGSEKILVAIGSLQSDFSTRLDGILTAIEGVRKEVREYSERIAEAEVRISSIEDDVSPSVS</sequence>
<dbReference type="Proteomes" id="UP001228049">
    <property type="component" value="Unassembled WGS sequence"/>
</dbReference>
<organism evidence="2 3">
    <name type="scientific">Dissostichus eleginoides</name>
    <name type="common">Patagonian toothfish</name>
    <name type="synonym">Dissostichus amissus</name>
    <dbReference type="NCBI Taxonomy" id="100907"/>
    <lineage>
        <taxon>Eukaryota</taxon>
        <taxon>Metazoa</taxon>
        <taxon>Chordata</taxon>
        <taxon>Craniata</taxon>
        <taxon>Vertebrata</taxon>
        <taxon>Euteleostomi</taxon>
        <taxon>Actinopterygii</taxon>
        <taxon>Neopterygii</taxon>
        <taxon>Teleostei</taxon>
        <taxon>Neoteleostei</taxon>
        <taxon>Acanthomorphata</taxon>
        <taxon>Eupercaria</taxon>
        <taxon>Perciformes</taxon>
        <taxon>Notothenioidei</taxon>
        <taxon>Nototheniidae</taxon>
        <taxon>Dissostichus</taxon>
    </lineage>
</organism>
<name>A0AAD9F341_DISEL</name>
<evidence type="ECO:0000313" key="3">
    <source>
        <dbReference type="Proteomes" id="UP001228049"/>
    </source>
</evidence>
<evidence type="ECO:0000256" key="1">
    <source>
        <dbReference type="SAM" id="Coils"/>
    </source>
</evidence>